<dbReference type="Gene3D" id="3.30.450.20">
    <property type="entry name" value="PAS domain"/>
    <property type="match status" value="1"/>
</dbReference>
<keyword evidence="7" id="KW-0067">ATP-binding</keyword>
<protein>
    <recommendedName>
        <fullName evidence="2">histidine kinase</fullName>
        <ecNumber evidence="2">2.7.13.3</ecNumber>
    </recommendedName>
</protein>
<accession>A0A3P1TCD9</accession>
<dbReference type="Pfam" id="PF07568">
    <property type="entry name" value="HisKA_2"/>
    <property type="match status" value="1"/>
</dbReference>
<dbReference type="OrthoDB" id="9767435at2"/>
<dbReference type="EC" id="2.7.13.3" evidence="2"/>
<feature type="domain" description="Histidine kinase" evidence="9">
    <location>
        <begin position="288"/>
        <end position="481"/>
    </location>
</feature>
<dbReference type="PANTHER" id="PTHR41523:SF8">
    <property type="entry name" value="ETHYLENE RESPONSE SENSOR PROTEIN"/>
    <property type="match status" value="1"/>
</dbReference>
<dbReference type="Gene3D" id="3.30.450.280">
    <property type="entry name" value="GAF domain"/>
    <property type="match status" value="1"/>
</dbReference>
<evidence type="ECO:0000256" key="8">
    <source>
        <dbReference type="ARBA" id="ARBA00023012"/>
    </source>
</evidence>
<dbReference type="GO" id="GO:0005524">
    <property type="term" value="F:ATP binding"/>
    <property type="evidence" value="ECO:0007669"/>
    <property type="project" value="UniProtKB-KW"/>
</dbReference>
<dbReference type="Gene3D" id="3.30.565.10">
    <property type="entry name" value="Histidine kinase-like ATPase, C-terminal domain"/>
    <property type="match status" value="1"/>
</dbReference>
<dbReference type="PANTHER" id="PTHR41523">
    <property type="entry name" value="TWO-COMPONENT SYSTEM SENSOR PROTEIN"/>
    <property type="match status" value="1"/>
</dbReference>
<dbReference type="PRINTS" id="PR00344">
    <property type="entry name" value="BCTRLSENSOR"/>
</dbReference>
<keyword evidence="8" id="KW-0902">Two-component regulatory system</keyword>
<evidence type="ECO:0000256" key="5">
    <source>
        <dbReference type="ARBA" id="ARBA00022741"/>
    </source>
</evidence>
<evidence type="ECO:0000256" key="6">
    <source>
        <dbReference type="ARBA" id="ARBA00022777"/>
    </source>
</evidence>
<dbReference type="SMART" id="SM00387">
    <property type="entry name" value="HATPase_c"/>
    <property type="match status" value="1"/>
</dbReference>
<dbReference type="InterPro" id="IPR036890">
    <property type="entry name" value="HATPase_C_sf"/>
</dbReference>
<reference evidence="10 11" key="1">
    <citation type="submission" date="2018-11" db="EMBL/GenBank/DDBJ databases">
        <title>Genomes From Bacteria Associated with the Canine Oral Cavity: a Test Case for Automated Genome-Based Taxonomic Assignment.</title>
        <authorList>
            <person name="Coil D.A."/>
            <person name="Jospin G."/>
            <person name="Darling A.E."/>
            <person name="Wallis C."/>
            <person name="Davis I.J."/>
            <person name="Harris S."/>
            <person name="Eisen J.A."/>
            <person name="Holcombe L.J."/>
            <person name="O'Flynn C."/>
        </authorList>
    </citation>
    <scope>NUCLEOTIDE SEQUENCE [LARGE SCALE GENOMIC DNA]</scope>
    <source>
        <strain evidence="10 11">OH887_COT-365</strain>
    </source>
</reference>
<dbReference type="InterPro" id="IPR011495">
    <property type="entry name" value="Sig_transdc_His_kin_sub2_dim/P"/>
</dbReference>
<comment type="catalytic activity">
    <reaction evidence="1">
        <text>ATP + protein L-histidine = ADP + protein N-phospho-L-histidine.</text>
        <dbReference type="EC" id="2.7.13.3"/>
    </reaction>
</comment>
<evidence type="ECO:0000259" key="9">
    <source>
        <dbReference type="PROSITE" id="PS50109"/>
    </source>
</evidence>
<sequence length="481" mass="52217">MVMSAVDQLTDAEWLLAFQGQWHLLSDLSFSDLLLWVPDDDSEDCQEFTCVAQIRPVTGPTALEDDVIGERISYEPEHQVLVAFLSHEICETGDNALSAGIPVDVWAVPILRGGRCIAVLERHTNQMGMRATGSLEENYLEAADIFTSMILEGRFPLAPVSDKALAPRVCDGVLRVQPSGRISYASPNAITAFRRLGALGDVADEDFPVLIRSVMKNVESVGQTVQSDLAEQRSVVFDVEQPRASMRLVVLPLVVQGERQGTLVLCRDTTDLRSRDRMLVTKDATIREIHHRVKNNLQTVAALLRMQARRLKSEEGYEALTDAMRRVSSIALVHDTLSHSITDDVAFDAVCDRILRMVGDLAATSGTVEATRDGSFGEVRAEAATSLGMVITELCQNAIEHGLGSGSGRLVVHPHRDDQHLLVDVIDDGVGLPDGFRLGNQKSLGLAIISTLVGDLGGTLEIGPAESGTGTRARLVLPSEV</sequence>
<evidence type="ECO:0000256" key="7">
    <source>
        <dbReference type="ARBA" id="ARBA00022840"/>
    </source>
</evidence>
<keyword evidence="6" id="KW-0418">Kinase</keyword>
<dbReference type="Pfam" id="PF02518">
    <property type="entry name" value="HATPase_c"/>
    <property type="match status" value="1"/>
</dbReference>
<dbReference type="AlphaFoldDB" id="A0A3P1TCD9"/>
<dbReference type="GO" id="GO:0000160">
    <property type="term" value="P:phosphorelay signal transduction system"/>
    <property type="evidence" value="ECO:0007669"/>
    <property type="project" value="UniProtKB-KW"/>
</dbReference>
<name>A0A3P1TCD9_9ACTN</name>
<evidence type="ECO:0000256" key="2">
    <source>
        <dbReference type="ARBA" id="ARBA00012438"/>
    </source>
</evidence>
<evidence type="ECO:0000313" key="10">
    <source>
        <dbReference type="EMBL" id="RRD07054.1"/>
    </source>
</evidence>
<keyword evidence="4" id="KW-0808">Transferase</keyword>
<dbReference type="Pfam" id="PF12282">
    <property type="entry name" value="GAF_PdtaS"/>
    <property type="match status" value="1"/>
</dbReference>
<evidence type="ECO:0000256" key="1">
    <source>
        <dbReference type="ARBA" id="ARBA00000085"/>
    </source>
</evidence>
<dbReference type="InterPro" id="IPR003594">
    <property type="entry name" value="HATPase_dom"/>
</dbReference>
<dbReference type="EMBL" id="RQZG01000001">
    <property type="protein sequence ID" value="RRD07054.1"/>
    <property type="molecule type" value="Genomic_DNA"/>
</dbReference>
<dbReference type="InterPro" id="IPR005467">
    <property type="entry name" value="His_kinase_dom"/>
</dbReference>
<gene>
    <name evidence="10" type="ORF">EII34_00735</name>
</gene>
<evidence type="ECO:0000256" key="4">
    <source>
        <dbReference type="ARBA" id="ARBA00022679"/>
    </source>
</evidence>
<dbReference type="InterPro" id="IPR022066">
    <property type="entry name" value="PdtaS_GAF"/>
</dbReference>
<keyword evidence="5" id="KW-0547">Nucleotide-binding</keyword>
<dbReference type="GO" id="GO:0004673">
    <property type="term" value="F:protein histidine kinase activity"/>
    <property type="evidence" value="ECO:0007669"/>
    <property type="project" value="UniProtKB-EC"/>
</dbReference>
<evidence type="ECO:0000256" key="3">
    <source>
        <dbReference type="ARBA" id="ARBA00022553"/>
    </source>
</evidence>
<dbReference type="RefSeq" id="WP_124841768.1">
    <property type="nucleotide sequence ID" value="NZ_JAUNKP010000005.1"/>
</dbReference>
<dbReference type="InterPro" id="IPR038424">
    <property type="entry name" value="H_kinase_PdtaS_GAF_sf"/>
</dbReference>
<comment type="caution">
    <text evidence="10">The sequence shown here is derived from an EMBL/GenBank/DDBJ whole genome shotgun (WGS) entry which is preliminary data.</text>
</comment>
<evidence type="ECO:0000313" key="11">
    <source>
        <dbReference type="Proteomes" id="UP000280819"/>
    </source>
</evidence>
<organism evidence="10 11">
    <name type="scientific">Arachnia propionica</name>
    <dbReference type="NCBI Taxonomy" id="1750"/>
    <lineage>
        <taxon>Bacteria</taxon>
        <taxon>Bacillati</taxon>
        <taxon>Actinomycetota</taxon>
        <taxon>Actinomycetes</taxon>
        <taxon>Propionibacteriales</taxon>
        <taxon>Propionibacteriaceae</taxon>
        <taxon>Arachnia</taxon>
    </lineage>
</organism>
<keyword evidence="3" id="KW-0597">Phosphoprotein</keyword>
<dbReference type="PROSITE" id="PS50109">
    <property type="entry name" value="HIS_KIN"/>
    <property type="match status" value="1"/>
</dbReference>
<proteinExistence type="predicted"/>
<dbReference type="InterPro" id="IPR004358">
    <property type="entry name" value="Sig_transdc_His_kin-like_C"/>
</dbReference>
<dbReference type="SUPFAM" id="SSF55874">
    <property type="entry name" value="ATPase domain of HSP90 chaperone/DNA topoisomerase II/histidine kinase"/>
    <property type="match status" value="1"/>
</dbReference>
<dbReference type="Proteomes" id="UP000280819">
    <property type="component" value="Unassembled WGS sequence"/>
</dbReference>